<dbReference type="GO" id="GO:0005737">
    <property type="term" value="C:cytoplasm"/>
    <property type="evidence" value="ECO:0007669"/>
    <property type="project" value="UniProtKB-SubCell"/>
</dbReference>
<dbReference type="NCBIfam" id="NF010403">
    <property type="entry name" value="PRK13829.1"/>
    <property type="match status" value="1"/>
</dbReference>
<keyword evidence="4 5" id="KW-0143">Chaperone</keyword>
<comment type="subcellular location">
    <subcellularLocation>
        <location evidence="5">Cytoplasm</location>
    </subcellularLocation>
</comment>
<comment type="domain">
    <text evidence="5">The PRC barrel domain binds ribosomal protein uS19.</text>
</comment>
<dbReference type="Gene3D" id="2.40.30.60">
    <property type="entry name" value="RimM"/>
    <property type="match status" value="1"/>
</dbReference>
<dbReference type="STRING" id="249408.BOO71_0008326"/>
<dbReference type="GO" id="GO:0043022">
    <property type="term" value="F:ribosome binding"/>
    <property type="evidence" value="ECO:0007669"/>
    <property type="project" value="InterPro"/>
</dbReference>
<evidence type="ECO:0000313" key="9">
    <source>
        <dbReference type="Proteomes" id="UP000186607"/>
    </source>
</evidence>
<dbReference type="InterPro" id="IPR011033">
    <property type="entry name" value="PRC_barrel-like_sf"/>
</dbReference>
<dbReference type="Gene3D" id="2.30.30.240">
    <property type="entry name" value="PRC-barrel domain"/>
    <property type="match status" value="1"/>
</dbReference>
<name>A0A1U7NXF7_9DEIO</name>
<keyword evidence="9" id="KW-1185">Reference proteome</keyword>
<evidence type="ECO:0000256" key="1">
    <source>
        <dbReference type="ARBA" id="ARBA00022490"/>
    </source>
</evidence>
<reference evidence="8 9" key="1">
    <citation type="submission" date="2017-01" db="EMBL/GenBank/DDBJ databases">
        <title>Genome Analysis of Deinococcus marmoris KOPRI26562.</title>
        <authorList>
            <person name="Kim J.H."/>
            <person name="Oh H.-M."/>
        </authorList>
    </citation>
    <scope>NUCLEOTIDE SEQUENCE [LARGE SCALE GENOMIC DNA]</scope>
    <source>
        <strain evidence="8 9">KOPRI26562</strain>
    </source>
</reference>
<evidence type="ECO:0000256" key="5">
    <source>
        <dbReference type="HAMAP-Rule" id="MF_00014"/>
    </source>
</evidence>
<dbReference type="InterPro" id="IPR011961">
    <property type="entry name" value="RimM"/>
</dbReference>
<dbReference type="eggNOG" id="COG0806">
    <property type="taxonomic scope" value="Bacteria"/>
</dbReference>
<evidence type="ECO:0000313" key="8">
    <source>
        <dbReference type="EMBL" id="OLV17602.1"/>
    </source>
</evidence>
<evidence type="ECO:0000256" key="4">
    <source>
        <dbReference type="ARBA" id="ARBA00023186"/>
    </source>
</evidence>
<dbReference type="PANTHER" id="PTHR33692">
    <property type="entry name" value="RIBOSOME MATURATION FACTOR RIMM"/>
    <property type="match status" value="1"/>
</dbReference>
<comment type="similarity">
    <text evidence="5">Belongs to the RimM family.</text>
</comment>
<protein>
    <recommendedName>
        <fullName evidence="5">Ribosome maturation factor RimM</fullName>
    </recommendedName>
</protein>
<dbReference type="InterPro" id="IPR036976">
    <property type="entry name" value="RimM_N_sf"/>
</dbReference>
<dbReference type="GO" id="GO:0006364">
    <property type="term" value="P:rRNA processing"/>
    <property type="evidence" value="ECO:0007669"/>
    <property type="project" value="UniProtKB-UniRule"/>
</dbReference>
<feature type="domain" description="RimM N-terminal" evidence="6">
    <location>
        <begin position="22"/>
        <end position="98"/>
    </location>
</feature>
<dbReference type="GO" id="GO:0005840">
    <property type="term" value="C:ribosome"/>
    <property type="evidence" value="ECO:0007669"/>
    <property type="project" value="InterPro"/>
</dbReference>
<keyword evidence="2 5" id="KW-0690">Ribosome biogenesis</keyword>
<dbReference type="AlphaFoldDB" id="A0A1U7NXF7"/>
<evidence type="ECO:0000256" key="3">
    <source>
        <dbReference type="ARBA" id="ARBA00022552"/>
    </source>
</evidence>
<gene>
    <name evidence="5" type="primary">rimM</name>
    <name evidence="8" type="ORF">BOO71_0008326</name>
</gene>
<evidence type="ECO:0000256" key="2">
    <source>
        <dbReference type="ARBA" id="ARBA00022517"/>
    </source>
</evidence>
<dbReference type="Pfam" id="PF24986">
    <property type="entry name" value="PRC_RimM"/>
    <property type="match status" value="1"/>
</dbReference>
<comment type="subunit">
    <text evidence="5">Binds ribosomal protein uS19.</text>
</comment>
<evidence type="ECO:0000259" key="7">
    <source>
        <dbReference type="Pfam" id="PF24986"/>
    </source>
</evidence>
<dbReference type="Pfam" id="PF01782">
    <property type="entry name" value="RimM"/>
    <property type="match status" value="1"/>
</dbReference>
<sequence length="197" mass="20904">MSVPETSAATTNTAAGTEITRLGYFLGPHGVQGGAKVYVLGDAAQFKALKRVYVEGRGWLKVMRTTPLAPGVALQLASLSSREGAETLRGLNVYAADDELPTPEDGVYYFHELRGLTLSDAEGVEVGTVKDVLDAGHQDLLVVTHEGGEALIPLQAPYVTVNLTAKLRPKSLSLTVDAPEGLLGDLDEMDEPEQDDA</sequence>
<dbReference type="EMBL" id="MSTI01000093">
    <property type="protein sequence ID" value="OLV17602.1"/>
    <property type="molecule type" value="Genomic_DNA"/>
</dbReference>
<dbReference type="Proteomes" id="UP000186607">
    <property type="component" value="Unassembled WGS sequence"/>
</dbReference>
<comment type="caution">
    <text evidence="8">The sequence shown here is derived from an EMBL/GenBank/DDBJ whole genome shotgun (WGS) entry which is preliminary data.</text>
</comment>
<dbReference type="HAMAP" id="MF_00014">
    <property type="entry name" value="Ribosome_mat_RimM"/>
    <property type="match status" value="1"/>
</dbReference>
<proteinExistence type="inferred from homology"/>
<dbReference type="PANTHER" id="PTHR33692:SF1">
    <property type="entry name" value="RIBOSOME MATURATION FACTOR RIMM"/>
    <property type="match status" value="1"/>
</dbReference>
<organism evidence="8 9">
    <name type="scientific">Deinococcus marmoris</name>
    <dbReference type="NCBI Taxonomy" id="249408"/>
    <lineage>
        <taxon>Bacteria</taxon>
        <taxon>Thermotogati</taxon>
        <taxon>Deinococcota</taxon>
        <taxon>Deinococci</taxon>
        <taxon>Deinococcales</taxon>
        <taxon>Deinococcaceae</taxon>
        <taxon>Deinococcus</taxon>
    </lineage>
</organism>
<dbReference type="GO" id="GO:0042274">
    <property type="term" value="P:ribosomal small subunit biogenesis"/>
    <property type="evidence" value="ECO:0007669"/>
    <property type="project" value="UniProtKB-UniRule"/>
</dbReference>
<dbReference type="InterPro" id="IPR002676">
    <property type="entry name" value="RimM_N"/>
</dbReference>
<accession>A0A1U7NXF7</accession>
<keyword evidence="1 5" id="KW-0963">Cytoplasm</keyword>
<evidence type="ECO:0000259" key="6">
    <source>
        <dbReference type="Pfam" id="PF01782"/>
    </source>
</evidence>
<dbReference type="NCBIfam" id="TIGR02273">
    <property type="entry name" value="16S_RimM"/>
    <property type="match status" value="1"/>
</dbReference>
<dbReference type="InterPro" id="IPR009000">
    <property type="entry name" value="Transl_B-barrel_sf"/>
</dbReference>
<dbReference type="InterPro" id="IPR056792">
    <property type="entry name" value="PRC_RimM"/>
</dbReference>
<comment type="function">
    <text evidence="5">An accessory protein needed during the final step in the assembly of 30S ribosomal subunit, possibly for assembly of the head region. Essential for efficient processing of 16S rRNA. May be needed both before and after RbfA during the maturation of 16S rRNA. It has affinity for free ribosomal 30S subunits but not for 70S ribosomes.</text>
</comment>
<dbReference type="SUPFAM" id="SSF50346">
    <property type="entry name" value="PRC-barrel domain"/>
    <property type="match status" value="1"/>
</dbReference>
<feature type="domain" description="Ribosome maturation factor RimM PRC barrel" evidence="7">
    <location>
        <begin position="111"/>
        <end position="161"/>
    </location>
</feature>
<keyword evidence="3 5" id="KW-0698">rRNA processing</keyword>
<dbReference type="SUPFAM" id="SSF50447">
    <property type="entry name" value="Translation proteins"/>
    <property type="match status" value="1"/>
</dbReference>